<feature type="chain" id="PRO_5017009174" evidence="1">
    <location>
        <begin position="22"/>
        <end position="115"/>
    </location>
</feature>
<sequence>MKIAAFLSALALGLGSLAAAAADVETRYDVVRALGAENGVALACGYVDETRRMKRAMVDNLPKERALGLAFEESTNAAYLAFLKAGEPCPAEAGFSGRVDAAISELQATFAESAE</sequence>
<accession>A0A369CE89</accession>
<gene>
    <name evidence="2" type="ORF">DFQ59_102579</name>
</gene>
<protein>
    <submittedName>
        <fullName evidence="2">Uncharacterized protein</fullName>
    </submittedName>
</protein>
<comment type="caution">
    <text evidence="2">The sequence shown here is derived from an EMBL/GenBank/DDBJ whole genome shotgun (WGS) entry which is preliminary data.</text>
</comment>
<name>A0A369CE89_9GAMM</name>
<dbReference type="Proteomes" id="UP000252707">
    <property type="component" value="Unassembled WGS sequence"/>
</dbReference>
<feature type="signal peptide" evidence="1">
    <location>
        <begin position="1"/>
        <end position="21"/>
    </location>
</feature>
<keyword evidence="3" id="KW-1185">Reference proteome</keyword>
<dbReference type="AlphaFoldDB" id="A0A369CE89"/>
<dbReference type="RefSeq" id="WP_114279032.1">
    <property type="nucleotide sequence ID" value="NZ_QPJY01000002.1"/>
</dbReference>
<evidence type="ECO:0000256" key="1">
    <source>
        <dbReference type="SAM" id="SignalP"/>
    </source>
</evidence>
<dbReference type="OrthoDB" id="5769048at2"/>
<dbReference type="EMBL" id="QPJY01000002">
    <property type="protein sequence ID" value="RCX32219.1"/>
    <property type="molecule type" value="Genomic_DNA"/>
</dbReference>
<proteinExistence type="predicted"/>
<organism evidence="2 3">
    <name type="scientific">Thioalbus denitrificans</name>
    <dbReference type="NCBI Taxonomy" id="547122"/>
    <lineage>
        <taxon>Bacteria</taxon>
        <taxon>Pseudomonadati</taxon>
        <taxon>Pseudomonadota</taxon>
        <taxon>Gammaproteobacteria</taxon>
        <taxon>Chromatiales</taxon>
        <taxon>Ectothiorhodospiraceae</taxon>
        <taxon>Thioalbus</taxon>
    </lineage>
</organism>
<evidence type="ECO:0000313" key="3">
    <source>
        <dbReference type="Proteomes" id="UP000252707"/>
    </source>
</evidence>
<evidence type="ECO:0000313" key="2">
    <source>
        <dbReference type="EMBL" id="RCX32219.1"/>
    </source>
</evidence>
<keyword evidence="1" id="KW-0732">Signal</keyword>
<reference evidence="2 3" key="1">
    <citation type="submission" date="2018-07" db="EMBL/GenBank/DDBJ databases">
        <title>Genomic Encyclopedia of Type Strains, Phase IV (KMG-IV): sequencing the most valuable type-strain genomes for metagenomic binning, comparative biology and taxonomic classification.</title>
        <authorList>
            <person name="Goeker M."/>
        </authorList>
    </citation>
    <scope>NUCLEOTIDE SEQUENCE [LARGE SCALE GENOMIC DNA]</scope>
    <source>
        <strain evidence="2 3">DSM 26407</strain>
    </source>
</reference>